<name>A0AB73IPS0_9BURK</name>
<evidence type="ECO:0000313" key="2">
    <source>
        <dbReference type="Proteomes" id="UP001229486"/>
    </source>
</evidence>
<sequence>MRMIVTQIRSIRTAIDLLNSCGPLTLIQLSRLAKHPNPHRLSKYLIENGYAGLLPTYPIKLVSTGRAFEMPELTKTMVDILDALKRIGPSSSIDLAKEVGRTRETVDSFLRQGKEMQLCHVSGDRQSDFAKNMRIYVWTAGPGENFVREKRAPAKPKKVRAPSTTVMTSARPDALTQVFFAMRAAA</sequence>
<comment type="caution">
    <text evidence="1">The sequence shown here is derived from an EMBL/GenBank/DDBJ whole genome shotgun (WGS) entry which is preliminary data.</text>
</comment>
<dbReference type="RefSeq" id="WP_392396408.1">
    <property type="nucleotide sequence ID" value="NZ_JAURTK010000039.1"/>
</dbReference>
<dbReference type="Proteomes" id="UP001229486">
    <property type="component" value="Unassembled WGS sequence"/>
</dbReference>
<dbReference type="EMBL" id="JAURTK010000039">
    <property type="protein sequence ID" value="MDP9651905.1"/>
    <property type="molecule type" value="Genomic_DNA"/>
</dbReference>
<evidence type="ECO:0000313" key="1">
    <source>
        <dbReference type="EMBL" id="MDP9651905.1"/>
    </source>
</evidence>
<organism evidence="1 2">
    <name type="scientific">Paraburkholderia caledonica</name>
    <dbReference type="NCBI Taxonomy" id="134536"/>
    <lineage>
        <taxon>Bacteria</taxon>
        <taxon>Pseudomonadati</taxon>
        <taxon>Pseudomonadota</taxon>
        <taxon>Betaproteobacteria</taxon>
        <taxon>Burkholderiales</taxon>
        <taxon>Burkholderiaceae</taxon>
        <taxon>Paraburkholderia</taxon>
    </lineage>
</organism>
<reference evidence="1" key="1">
    <citation type="submission" date="2023-07" db="EMBL/GenBank/DDBJ databases">
        <title>Sorghum-associated microbial communities from plants grown in Nebraska, USA.</title>
        <authorList>
            <person name="Schachtman D."/>
        </authorList>
    </citation>
    <scope>NUCLEOTIDE SEQUENCE</scope>
    <source>
        <strain evidence="1">DS1061</strain>
    </source>
</reference>
<protein>
    <submittedName>
        <fullName evidence="1">Uncharacterized protein</fullName>
    </submittedName>
</protein>
<dbReference type="AlphaFoldDB" id="A0AB73IPS0"/>
<proteinExistence type="predicted"/>
<gene>
    <name evidence="1" type="ORF">J2793_007380</name>
</gene>
<accession>A0AB73IPS0</accession>